<proteinExistence type="predicted"/>
<dbReference type="Pfam" id="PF09346">
    <property type="entry name" value="SMI1_KNR4"/>
    <property type="match status" value="2"/>
</dbReference>
<comment type="caution">
    <text evidence="2">The sequence shown here is derived from an EMBL/GenBank/DDBJ whole genome shotgun (WGS) entry which is preliminary data.</text>
</comment>
<dbReference type="InterPro" id="IPR018958">
    <property type="entry name" value="Knr4/Smi1-like_dom"/>
</dbReference>
<dbReference type="Proteomes" id="UP001151234">
    <property type="component" value="Unassembled WGS sequence"/>
</dbReference>
<keyword evidence="3" id="KW-1185">Reference proteome</keyword>
<dbReference type="SUPFAM" id="SSF160631">
    <property type="entry name" value="SMI1/KNR4-like"/>
    <property type="match status" value="2"/>
</dbReference>
<dbReference type="SMART" id="SM00860">
    <property type="entry name" value="SMI1_KNR4"/>
    <property type="match status" value="2"/>
</dbReference>
<evidence type="ECO:0000313" key="3">
    <source>
        <dbReference type="Proteomes" id="UP001151234"/>
    </source>
</evidence>
<dbReference type="InterPro" id="IPR037883">
    <property type="entry name" value="Knr4/Smi1-like_sf"/>
</dbReference>
<name>A0A9X3ZGU3_9HYPH</name>
<reference evidence="2" key="1">
    <citation type="submission" date="2022-11" db="EMBL/GenBank/DDBJ databases">
        <title>Draft genome sequence of Hoeflea poritis E7-10 and Hoeflea prorocentri PM5-8, separated from scleractinian coral Porites lutea and marine dinoflagellate.</title>
        <authorList>
            <person name="Zhang G."/>
            <person name="Wei Q."/>
            <person name="Cai L."/>
        </authorList>
    </citation>
    <scope>NUCLEOTIDE SEQUENCE</scope>
    <source>
        <strain evidence="2">PM5-8</strain>
    </source>
</reference>
<feature type="domain" description="Knr4/Smi1-like" evidence="1">
    <location>
        <begin position="199"/>
        <end position="342"/>
    </location>
</feature>
<evidence type="ECO:0000259" key="1">
    <source>
        <dbReference type="SMART" id="SM00860"/>
    </source>
</evidence>
<accession>A0A9X3ZGU3</accession>
<feature type="domain" description="Knr4/Smi1-like" evidence="1">
    <location>
        <begin position="28"/>
        <end position="173"/>
    </location>
</feature>
<organism evidence="2 3">
    <name type="scientific">Hoeflea prorocentri</name>
    <dbReference type="NCBI Taxonomy" id="1922333"/>
    <lineage>
        <taxon>Bacteria</taxon>
        <taxon>Pseudomonadati</taxon>
        <taxon>Pseudomonadota</taxon>
        <taxon>Alphaproteobacteria</taxon>
        <taxon>Hyphomicrobiales</taxon>
        <taxon>Rhizobiaceae</taxon>
        <taxon>Hoeflea</taxon>
    </lineage>
</organism>
<protein>
    <submittedName>
        <fullName evidence="2">SMI1/KNR4 family protein</fullName>
    </submittedName>
</protein>
<sequence>MFKLLPDTLKYFEEHRSERLGGNNPVTLMTERDFERIERAWGYSLPEDYKHFMSTYGGTSFPCDGQSQTSYTYQEGDIQQHFECQLAGIMATDVLLTIRHHMIDDPDNEAEQPFFPTNMLPFGADPGTNLFLLELGTDTPNVWFWEDQYDAWGEGENTRLGSVASSFTDFINGLAGGDAVENEDIDVYTFWKSKQDIQKACSEDFSWMEEVWGGKIPQDYRKLVEAFGYPYLNDGEVPRWLTYKFEDPDRIVDVCQGSFDHFLTPEQMKKDRSWLTDSAEGSLIPPGYMAFAVGGGFVYFLLKLGVVSSSVYVWEESDDPWDTNDNTRIGLAANSLDEFFAQLVRA</sequence>
<gene>
    <name evidence="2" type="ORF">OQ273_05615</name>
</gene>
<dbReference type="RefSeq" id="WP_267989490.1">
    <property type="nucleotide sequence ID" value="NZ_JAPJZI010000001.1"/>
</dbReference>
<dbReference type="AlphaFoldDB" id="A0A9X3ZGU3"/>
<dbReference type="EMBL" id="JAPJZI010000001">
    <property type="protein sequence ID" value="MDA5398048.1"/>
    <property type="molecule type" value="Genomic_DNA"/>
</dbReference>
<dbReference type="Gene3D" id="3.40.1580.10">
    <property type="entry name" value="SMI1/KNR4-like"/>
    <property type="match status" value="2"/>
</dbReference>
<evidence type="ECO:0000313" key="2">
    <source>
        <dbReference type="EMBL" id="MDA5398048.1"/>
    </source>
</evidence>